<feature type="region of interest" description="Disordered" evidence="1">
    <location>
        <begin position="1"/>
        <end position="361"/>
    </location>
</feature>
<dbReference type="SMART" id="SM00731">
    <property type="entry name" value="SprT"/>
    <property type="match status" value="1"/>
</dbReference>
<gene>
    <name evidence="3" type="ORF">BU16DRAFT_578125</name>
</gene>
<feature type="region of interest" description="Disordered" evidence="1">
    <location>
        <begin position="377"/>
        <end position="428"/>
    </location>
</feature>
<dbReference type="GO" id="GO:0006950">
    <property type="term" value="P:response to stress"/>
    <property type="evidence" value="ECO:0007669"/>
    <property type="project" value="UniProtKB-ARBA"/>
</dbReference>
<dbReference type="GO" id="GO:0005634">
    <property type="term" value="C:nucleus"/>
    <property type="evidence" value="ECO:0007669"/>
    <property type="project" value="TreeGrafter"/>
</dbReference>
<dbReference type="PANTHER" id="PTHR23099:SF0">
    <property type="entry name" value="GERM CELL NUCLEAR ACIDIC PROTEIN"/>
    <property type="match status" value="1"/>
</dbReference>
<feature type="compositionally biased region" description="Basic and acidic residues" evidence="1">
    <location>
        <begin position="173"/>
        <end position="193"/>
    </location>
</feature>
<feature type="compositionally biased region" description="Polar residues" evidence="1">
    <location>
        <begin position="288"/>
        <end position="300"/>
    </location>
</feature>
<feature type="compositionally biased region" description="Acidic residues" evidence="1">
    <location>
        <begin position="28"/>
        <end position="65"/>
    </location>
</feature>
<evidence type="ECO:0000259" key="2">
    <source>
        <dbReference type="SMART" id="SM00731"/>
    </source>
</evidence>
<protein>
    <recommendedName>
        <fullName evidence="2">SprT-like domain-containing protein</fullName>
    </recommendedName>
</protein>
<evidence type="ECO:0000313" key="3">
    <source>
        <dbReference type="EMBL" id="KAF2500104.1"/>
    </source>
</evidence>
<name>A0A6A6R6W2_9PEZI</name>
<dbReference type="AlphaFoldDB" id="A0A6A6R6W2"/>
<feature type="compositionally biased region" description="Basic and acidic residues" evidence="1">
    <location>
        <begin position="238"/>
        <end position="248"/>
    </location>
</feature>
<evidence type="ECO:0000313" key="4">
    <source>
        <dbReference type="Proteomes" id="UP000799750"/>
    </source>
</evidence>
<dbReference type="EMBL" id="MU004183">
    <property type="protein sequence ID" value="KAF2500104.1"/>
    <property type="molecule type" value="Genomic_DNA"/>
</dbReference>
<sequence length="701" mass="77120">MARLRNPALVQKPAQKKSQKPLQKVTDSDEDFESASEPESEAEGSGDSEEESGNSEDESLPDLEEILMRKPGGVVGKGKAKEAGSVVAPVRRRRIVESSDEEEEEPAVRKEKGKGVGMVPKAKDTPKRRQRVLGPVAVNTTLLQKLTLEESRILEKKGRRKEGGSGRQVLISRTEKKSRNARSSEPEKSKEVEAEVEEVEEVEEEESICCGTDPSDTEASETEAESKRSKPAPVLPKSRKDDKSKSKSLENAARSTSEPVSAVIDLTASPSPAKKPLRPKQLPRPVTLPNTANRPNSSSSNDHHAMLQYSPPRNYSPRKAAPDCSRPSTPPPAPASPSKSRLQSPSKAKPRIPTPPHIRPSLDAFWSADVINTWNDTYSPSKPLISPRKPKFLANNDSDDSPTSSPKKSRSPSKKADPAVAAARKARKDFETEKDTLAHAFLTELDALTTSSQIAALTASTGGTKIVWSKTLKTTAGRANWRRETFRTRAPDGTVETKYRNHASIELATKVIDNPDRLRNVLAHEFCHLATFMIDGQRTQPHGAEFKAWARKVGRLFGDQGIEVTTKHSYEIEFKFVWECEGCGYEFKRHSRSVDPARHTCGKCRGKLVQTRPVPRGKVVDGEEGSSAGGEYRAFVKENFGRVKKGLEERGAEAGMGKVMEVLGREYREKKAETVVKTKGLRVGESLRDVETAFEALTVAD</sequence>
<proteinExistence type="predicted"/>
<dbReference type="PANTHER" id="PTHR23099">
    <property type="entry name" value="TRANSCRIPTIONAL REGULATOR"/>
    <property type="match status" value="1"/>
</dbReference>
<dbReference type="Pfam" id="PF10263">
    <property type="entry name" value="SprT-like"/>
    <property type="match status" value="1"/>
</dbReference>
<feature type="compositionally biased region" description="Acidic residues" evidence="1">
    <location>
        <begin position="194"/>
        <end position="207"/>
    </location>
</feature>
<accession>A0A6A6R6W2</accession>
<keyword evidence="4" id="KW-1185">Reference proteome</keyword>
<dbReference type="InterPro" id="IPR006640">
    <property type="entry name" value="SprT-like_domain"/>
</dbReference>
<feature type="compositionally biased region" description="Basic and acidic residues" evidence="1">
    <location>
        <begin position="147"/>
        <end position="164"/>
    </location>
</feature>
<evidence type="ECO:0000256" key="1">
    <source>
        <dbReference type="SAM" id="MobiDB-lite"/>
    </source>
</evidence>
<feature type="domain" description="SprT-like" evidence="2">
    <location>
        <begin position="443"/>
        <end position="611"/>
    </location>
</feature>
<organism evidence="3 4">
    <name type="scientific">Lophium mytilinum</name>
    <dbReference type="NCBI Taxonomy" id="390894"/>
    <lineage>
        <taxon>Eukaryota</taxon>
        <taxon>Fungi</taxon>
        <taxon>Dikarya</taxon>
        <taxon>Ascomycota</taxon>
        <taxon>Pezizomycotina</taxon>
        <taxon>Dothideomycetes</taxon>
        <taxon>Pleosporomycetidae</taxon>
        <taxon>Mytilinidiales</taxon>
        <taxon>Mytilinidiaceae</taxon>
        <taxon>Lophium</taxon>
    </lineage>
</organism>
<dbReference type="OrthoDB" id="20772at2759"/>
<reference evidence="3" key="1">
    <citation type="journal article" date="2020" name="Stud. Mycol.">
        <title>101 Dothideomycetes genomes: a test case for predicting lifestyles and emergence of pathogens.</title>
        <authorList>
            <person name="Haridas S."/>
            <person name="Albert R."/>
            <person name="Binder M."/>
            <person name="Bloem J."/>
            <person name="Labutti K."/>
            <person name="Salamov A."/>
            <person name="Andreopoulos B."/>
            <person name="Baker S."/>
            <person name="Barry K."/>
            <person name="Bills G."/>
            <person name="Bluhm B."/>
            <person name="Cannon C."/>
            <person name="Castanera R."/>
            <person name="Culley D."/>
            <person name="Daum C."/>
            <person name="Ezra D."/>
            <person name="Gonzalez J."/>
            <person name="Henrissat B."/>
            <person name="Kuo A."/>
            <person name="Liang C."/>
            <person name="Lipzen A."/>
            <person name="Lutzoni F."/>
            <person name="Magnuson J."/>
            <person name="Mondo S."/>
            <person name="Nolan M."/>
            <person name="Ohm R."/>
            <person name="Pangilinan J."/>
            <person name="Park H.-J."/>
            <person name="Ramirez L."/>
            <person name="Alfaro M."/>
            <person name="Sun H."/>
            <person name="Tritt A."/>
            <person name="Yoshinaga Y."/>
            <person name="Zwiers L.-H."/>
            <person name="Turgeon B."/>
            <person name="Goodwin S."/>
            <person name="Spatafora J."/>
            <person name="Crous P."/>
            <person name="Grigoriev I."/>
        </authorList>
    </citation>
    <scope>NUCLEOTIDE SEQUENCE</scope>
    <source>
        <strain evidence="3">CBS 269.34</strain>
    </source>
</reference>
<dbReference type="Pfam" id="PF17283">
    <property type="entry name" value="Zn_ribbon_SprT"/>
    <property type="match status" value="1"/>
</dbReference>
<dbReference type="Proteomes" id="UP000799750">
    <property type="component" value="Unassembled WGS sequence"/>
</dbReference>
<dbReference type="InterPro" id="IPR035240">
    <property type="entry name" value="SprT_Zn_ribbon"/>
</dbReference>